<keyword evidence="2" id="KW-0808">Transferase</keyword>
<feature type="domain" description="Glycosyltransferase 2-like" evidence="1">
    <location>
        <begin position="18"/>
        <end position="150"/>
    </location>
</feature>
<dbReference type="InterPro" id="IPR029044">
    <property type="entry name" value="Nucleotide-diphossugar_trans"/>
</dbReference>
<dbReference type="InterPro" id="IPR001173">
    <property type="entry name" value="Glyco_trans_2-like"/>
</dbReference>
<dbReference type="Pfam" id="PF00535">
    <property type="entry name" value="Glycos_transf_2"/>
    <property type="match status" value="1"/>
</dbReference>
<dbReference type="RefSeq" id="WP_138927116.1">
    <property type="nucleotide sequence ID" value="NZ_CP034412.1"/>
</dbReference>
<evidence type="ECO:0000259" key="1">
    <source>
        <dbReference type="Pfam" id="PF00535"/>
    </source>
</evidence>
<dbReference type="Gene3D" id="3.90.550.10">
    <property type="entry name" value="Spore Coat Polysaccharide Biosynthesis Protein SpsA, Chain A"/>
    <property type="match status" value="1"/>
</dbReference>
<gene>
    <name evidence="2" type="ORF">GcLGCM259_2957</name>
</gene>
<dbReference type="CDD" id="cd00761">
    <property type="entry name" value="Glyco_tranf_GTA_type"/>
    <property type="match status" value="1"/>
</dbReference>
<protein>
    <submittedName>
        <fullName evidence="2">Glycosyl transferase family 2</fullName>
    </submittedName>
</protein>
<dbReference type="EMBL" id="CP034412">
    <property type="protein sequence ID" value="QCY48663.1"/>
    <property type="molecule type" value="Genomic_DNA"/>
</dbReference>
<proteinExistence type="predicted"/>
<dbReference type="PANTHER" id="PTHR22916">
    <property type="entry name" value="GLYCOSYLTRANSFERASE"/>
    <property type="match status" value="1"/>
</dbReference>
<sequence>MTATHTPTGTARVPGLISVIIPAYNQEPYINDALDSLAAQRLGRHRLQVIVVDDHSSDLTPTLVQDYRDRFEDLRLITHPENRGVSAARNTGLAAATGSYVTFLDPDDWFSRDHLASLADGLERLEVDFVRCDQVRVRGTSRSIHRAPQALHNVVLDPREDILPVDAASMIDYPYVFTGMYRHDVLGDTQWFDPALATCEDRPWLWRLYLSSTSYAVVGEASQFYRRNLPGSLTQVFDERQLHFIPAFGQIVQLVSQDREADRFLPKALRQFFAIACHHLDRIGQFPAALAAELRRQLGAALAQLPPGPMAQALEQLDPRRRKLLRTVYTPAPVGVGA</sequence>
<dbReference type="Proteomes" id="UP000307000">
    <property type="component" value="Chromosome"/>
</dbReference>
<evidence type="ECO:0000313" key="2">
    <source>
        <dbReference type="EMBL" id="QCY48663.1"/>
    </source>
</evidence>
<keyword evidence="3" id="KW-1185">Reference proteome</keyword>
<dbReference type="PANTHER" id="PTHR22916:SF3">
    <property type="entry name" value="UDP-GLCNAC:BETAGAL BETA-1,3-N-ACETYLGLUCOSAMINYLTRANSFERASE-LIKE PROTEIN 1"/>
    <property type="match status" value="1"/>
</dbReference>
<dbReference type="GO" id="GO:0016758">
    <property type="term" value="F:hexosyltransferase activity"/>
    <property type="evidence" value="ECO:0007669"/>
    <property type="project" value="UniProtKB-ARBA"/>
</dbReference>
<name>A0A5B7WZM7_9MICC</name>
<organism evidence="2 3">
    <name type="scientific">Glutamicibacter creatinolyticus</name>
    <dbReference type="NCBI Taxonomy" id="162496"/>
    <lineage>
        <taxon>Bacteria</taxon>
        <taxon>Bacillati</taxon>
        <taxon>Actinomycetota</taxon>
        <taxon>Actinomycetes</taxon>
        <taxon>Micrococcales</taxon>
        <taxon>Micrococcaceae</taxon>
        <taxon>Glutamicibacter</taxon>
    </lineage>
</organism>
<reference evidence="2 3" key="1">
    <citation type="submission" date="2018-12" db="EMBL/GenBank/DDBJ databases">
        <title>Complete Genome Sequence of Glutamicibacter creatinolyticus strain LGCM259,isolated from an abscess of a 12-year-old mare in Italy.</title>
        <authorList>
            <person name="Santos R.G."/>
            <person name="Silva A.L."/>
            <person name="Seyffert N."/>
            <person name="Castro T.L.P."/>
            <person name="Attili A.R."/>
            <person name="Rifici C."/>
            <person name="Mazzullo G."/>
            <person name="Brenig B."/>
            <person name="Venanzi F."/>
            <person name="Azevedo V."/>
        </authorList>
    </citation>
    <scope>NUCLEOTIDE SEQUENCE [LARGE SCALE GENOMIC DNA]</scope>
    <source>
        <strain evidence="2 3">LGCM 259</strain>
    </source>
</reference>
<accession>A0A5B7WZM7</accession>
<dbReference type="KEGG" id="gcr:GcLGCM259_2957"/>
<evidence type="ECO:0000313" key="3">
    <source>
        <dbReference type="Proteomes" id="UP000307000"/>
    </source>
</evidence>
<dbReference type="AlphaFoldDB" id="A0A5B7WZM7"/>
<dbReference type="SUPFAM" id="SSF53448">
    <property type="entry name" value="Nucleotide-diphospho-sugar transferases"/>
    <property type="match status" value="1"/>
</dbReference>